<evidence type="ECO:0000313" key="2">
    <source>
        <dbReference type="Proteomes" id="UP000365705"/>
    </source>
</evidence>
<organism evidence="1 2">
    <name type="scientific">Limosilactobacillus mucosae</name>
    <name type="common">Lactobacillus mucosae</name>
    <dbReference type="NCBI Taxonomy" id="97478"/>
    <lineage>
        <taxon>Bacteria</taxon>
        <taxon>Bacillati</taxon>
        <taxon>Bacillota</taxon>
        <taxon>Bacilli</taxon>
        <taxon>Lactobacillales</taxon>
        <taxon>Lactobacillaceae</taxon>
        <taxon>Limosilactobacillus</taxon>
    </lineage>
</organism>
<sequence>MNKKLVNEFGKKLKALDEELTFKILEDDKTSLNGGFVKITKKRTALINRVLIKYGDKTVLRLRMDSSMPAIGINTPILLYKDSSVFFSDLIKLCGEYLDAFFGDDDE</sequence>
<name>A0A508YSI4_LIMMU</name>
<dbReference type="Proteomes" id="UP000365705">
    <property type="component" value="Unassembled WGS sequence"/>
</dbReference>
<accession>A0A508YSI4</accession>
<gene>
    <name evidence="1" type="ORF">LMUP508_01116</name>
</gene>
<proteinExistence type="predicted"/>
<dbReference type="AlphaFoldDB" id="A0A508YSI4"/>
<reference evidence="1 2" key="1">
    <citation type="submission" date="2019-06" db="EMBL/GenBank/DDBJ databases">
        <authorList>
            <person name="Rodrigo-Torres L."/>
            <person name="Arahal R. D."/>
            <person name="Lucena T."/>
        </authorList>
    </citation>
    <scope>NUCLEOTIDE SEQUENCE [LARGE SCALE GENOMIC DNA]</scope>
    <source>
        <strain evidence="1 2">INIA P508</strain>
    </source>
</reference>
<dbReference type="RefSeq" id="WP_143113028.1">
    <property type="nucleotide sequence ID" value="NZ_CABFNH010000014.1"/>
</dbReference>
<dbReference type="EMBL" id="CABFNH010000014">
    <property type="protein sequence ID" value="VTZ90319.1"/>
    <property type="molecule type" value="Genomic_DNA"/>
</dbReference>
<evidence type="ECO:0000313" key="1">
    <source>
        <dbReference type="EMBL" id="VTZ90319.1"/>
    </source>
</evidence>
<protein>
    <submittedName>
        <fullName evidence="1">Uncharacterized protein</fullName>
    </submittedName>
</protein>